<dbReference type="PANTHER" id="PTHR21354">
    <property type="entry name" value="ZINC FINGER PROTEIN 511"/>
    <property type="match status" value="1"/>
</dbReference>
<organism evidence="3 4">
    <name type="scientific">Dispira parvispora</name>
    <dbReference type="NCBI Taxonomy" id="1520584"/>
    <lineage>
        <taxon>Eukaryota</taxon>
        <taxon>Fungi</taxon>
        <taxon>Fungi incertae sedis</taxon>
        <taxon>Zoopagomycota</taxon>
        <taxon>Kickxellomycotina</taxon>
        <taxon>Dimargaritomycetes</taxon>
        <taxon>Dimargaritales</taxon>
        <taxon>Dimargaritaceae</taxon>
        <taxon>Dispira</taxon>
    </lineage>
</organism>
<feature type="domain" description="C2H2-type" evidence="2">
    <location>
        <begin position="91"/>
        <end position="112"/>
    </location>
</feature>
<dbReference type="EMBL" id="JANBPY010001284">
    <property type="protein sequence ID" value="KAJ1960711.1"/>
    <property type="molecule type" value="Genomic_DNA"/>
</dbReference>
<evidence type="ECO:0000313" key="4">
    <source>
        <dbReference type="Proteomes" id="UP001150925"/>
    </source>
</evidence>
<gene>
    <name evidence="3" type="ORF">IWQ62_004124</name>
</gene>
<name>A0A9W8E5W8_9FUNG</name>
<dbReference type="InterPro" id="IPR039258">
    <property type="entry name" value="ZNF511"/>
</dbReference>
<protein>
    <recommendedName>
        <fullName evidence="2">C2H2-type domain-containing protein</fullName>
    </recommendedName>
</protein>
<dbReference type="OrthoDB" id="18440at2759"/>
<dbReference type="AlphaFoldDB" id="A0A9W8E5W8"/>
<comment type="caution">
    <text evidence="3">The sequence shown here is derived from an EMBL/GenBank/DDBJ whole genome shotgun (WGS) entry which is preliminary data.</text>
</comment>
<dbReference type="Proteomes" id="UP001150925">
    <property type="component" value="Unassembled WGS sequence"/>
</dbReference>
<dbReference type="PANTHER" id="PTHR21354:SF0">
    <property type="entry name" value="ZINC FINGER PROTEIN 511"/>
    <property type="match status" value="1"/>
</dbReference>
<dbReference type="PROSITE" id="PS00028">
    <property type="entry name" value="ZINC_FINGER_C2H2_1"/>
    <property type="match status" value="1"/>
</dbReference>
<proteinExistence type="predicted"/>
<dbReference type="SMART" id="SM00355">
    <property type="entry name" value="ZnF_C2H2"/>
    <property type="match status" value="3"/>
</dbReference>
<evidence type="ECO:0000259" key="2">
    <source>
        <dbReference type="PROSITE" id="PS00028"/>
    </source>
</evidence>
<reference evidence="3" key="1">
    <citation type="submission" date="2022-07" db="EMBL/GenBank/DDBJ databases">
        <title>Phylogenomic reconstructions and comparative analyses of Kickxellomycotina fungi.</title>
        <authorList>
            <person name="Reynolds N.K."/>
            <person name="Stajich J.E."/>
            <person name="Barry K."/>
            <person name="Grigoriev I.V."/>
            <person name="Crous P."/>
            <person name="Smith M.E."/>
        </authorList>
    </citation>
    <scope>NUCLEOTIDE SEQUENCE</scope>
    <source>
        <strain evidence="3">RSA 1196</strain>
    </source>
</reference>
<feature type="region of interest" description="Disordered" evidence="1">
    <location>
        <begin position="1"/>
        <end position="22"/>
    </location>
</feature>
<dbReference type="InterPro" id="IPR013087">
    <property type="entry name" value="Znf_C2H2_type"/>
</dbReference>
<evidence type="ECO:0000313" key="3">
    <source>
        <dbReference type="EMBL" id="KAJ1960711.1"/>
    </source>
</evidence>
<sequence length="224" mass="25811">MSRPLYCPTRRRRSPDDPFFSEGNHEAQVDWLTKQAYVPGPADSAQLESSMDEELDRELLYCDEPECINTSPFTSSTAYEAHYNFHHRYQCTVCHIRFPNDQWLILHQAELHDPFIKLRAARGEPVYGCFLATCSTQCRSAVERKQHMIQNHGYSPHFRFDMVIWGLDTFNHPPPQDPSEYWQTAHTPTSTPEAMAVDLDSVTDSFGKLRVLAPSDIRFGHSCD</sequence>
<accession>A0A9W8E5W8</accession>
<evidence type="ECO:0000256" key="1">
    <source>
        <dbReference type="SAM" id="MobiDB-lite"/>
    </source>
</evidence>
<keyword evidence="4" id="KW-1185">Reference proteome</keyword>